<evidence type="ECO:0000259" key="1">
    <source>
        <dbReference type="Pfam" id="PF18014"/>
    </source>
</evidence>
<accession>A0ABR3KQT1</accession>
<dbReference type="InterPro" id="IPR041496">
    <property type="entry name" value="YitH/HolE_GNAT"/>
</dbReference>
<dbReference type="SUPFAM" id="SSF55729">
    <property type="entry name" value="Acyl-CoA N-acyltransferases (Nat)"/>
    <property type="match status" value="1"/>
</dbReference>
<proteinExistence type="predicted"/>
<feature type="domain" description="YitH/HolE acetyltransferase (GNAT)" evidence="1">
    <location>
        <begin position="179"/>
        <end position="297"/>
    </location>
</feature>
<keyword evidence="3" id="KW-1185">Reference proteome</keyword>
<gene>
    <name evidence="2" type="ORF">TSPI_05263</name>
</gene>
<dbReference type="InterPro" id="IPR052729">
    <property type="entry name" value="Acyl/Acetyltrans_Enzymes"/>
</dbReference>
<name>A0ABR3KQT1_TRISP</name>
<dbReference type="PANTHER" id="PTHR47237:SF2">
    <property type="entry name" value="BLL4206 PROTEIN"/>
    <property type="match status" value="1"/>
</dbReference>
<dbReference type="PANTHER" id="PTHR47237">
    <property type="entry name" value="SLL0310 PROTEIN"/>
    <property type="match status" value="1"/>
</dbReference>
<dbReference type="InterPro" id="IPR016181">
    <property type="entry name" value="Acyl_CoA_acyltransferase"/>
</dbReference>
<organism evidence="2 3">
    <name type="scientific">Trichinella spiralis</name>
    <name type="common">Trichina worm</name>
    <dbReference type="NCBI Taxonomy" id="6334"/>
    <lineage>
        <taxon>Eukaryota</taxon>
        <taxon>Metazoa</taxon>
        <taxon>Ecdysozoa</taxon>
        <taxon>Nematoda</taxon>
        <taxon>Enoplea</taxon>
        <taxon>Dorylaimia</taxon>
        <taxon>Trichinellida</taxon>
        <taxon>Trichinellidae</taxon>
        <taxon>Trichinella</taxon>
    </lineage>
</organism>
<dbReference type="Pfam" id="PF18014">
    <property type="entry name" value="Acetyltransf_18"/>
    <property type="match status" value="1"/>
</dbReference>
<protein>
    <submittedName>
        <fullName evidence="2">Males-absent on the first protein</fullName>
    </submittedName>
</protein>
<comment type="caution">
    <text evidence="2">The sequence shown here is derived from an EMBL/GenBank/DDBJ whole genome shotgun (WGS) entry which is preliminary data.</text>
</comment>
<dbReference type="Proteomes" id="UP001558632">
    <property type="component" value="Unassembled WGS sequence"/>
</dbReference>
<evidence type="ECO:0000313" key="2">
    <source>
        <dbReference type="EMBL" id="KAL1242927.1"/>
    </source>
</evidence>
<reference evidence="2 3" key="1">
    <citation type="submission" date="2024-07" db="EMBL/GenBank/DDBJ databases">
        <title>Enhanced genomic and transcriptomic resources for Trichinella pseudospiralis and T. spiralis underpin the discovery of pronounced molecular differences between stages and species.</title>
        <authorList>
            <person name="Pasi K.K."/>
            <person name="La Rosa G."/>
            <person name="Gomez-Morales M.A."/>
            <person name="Tosini F."/>
            <person name="Sumanam S."/>
            <person name="Young N.D."/>
            <person name="Chang B.C."/>
            <person name="Robin G.B."/>
        </authorList>
    </citation>
    <scope>NUCLEOTIDE SEQUENCE [LARGE SCALE GENOMIC DNA]</scope>
    <source>
        <strain evidence="2">ISS534</strain>
    </source>
</reference>
<sequence>MLRWRLATVDDLTRLEEMAKTEEFDVGYSNWILYYSISPDSFYVLEDCLGENSKIIVGYLSRNKIDERTMLNHHMLILPPYRKAGIMQSFLTELDRDWSGPIVSNANPYGARLIASLDPDRALWRGPQFIGYFGSLLPDRIHFSNNNNNSVLQLTNCDLLEVTKENLNQVLHYDSGKIHPTCRDAFLTSWMIPERESAAAALALCAMRHGTVVGYGVMRKISDTYYDMAPVYADDDAVAMGLMKQLCAWLVQIAGSGVRIYYAFPIDQKPSVRLAEELGLKIEDHETRIYQRELVENLPWKHCYAIHQFWLI</sequence>
<dbReference type="EMBL" id="JBEUSY010000172">
    <property type="protein sequence ID" value="KAL1242927.1"/>
    <property type="molecule type" value="Genomic_DNA"/>
</dbReference>
<dbReference type="Gene3D" id="3.40.630.90">
    <property type="match status" value="1"/>
</dbReference>
<evidence type="ECO:0000313" key="3">
    <source>
        <dbReference type="Proteomes" id="UP001558632"/>
    </source>
</evidence>